<name>A0A3N0VEG7_9GAMM</name>
<gene>
    <name evidence="6" type="ORF">ED208_08955</name>
</gene>
<accession>A0A3N0VEG7</accession>
<dbReference type="AlphaFoldDB" id="A0A3N0VEG7"/>
<dbReference type="SUPFAM" id="SSF46626">
    <property type="entry name" value="Cytochrome c"/>
    <property type="match status" value="1"/>
</dbReference>
<evidence type="ECO:0000313" key="6">
    <source>
        <dbReference type="EMBL" id="ROH91082.1"/>
    </source>
</evidence>
<reference evidence="6 7" key="1">
    <citation type="submission" date="2018-10" db="EMBL/GenBank/DDBJ databases">
        <authorList>
            <person name="Chen W.-M."/>
        </authorList>
    </citation>
    <scope>NUCLEOTIDE SEQUENCE [LARGE SCALE GENOMIC DNA]</scope>
    <source>
        <strain evidence="6 7">THS-13</strain>
    </source>
</reference>
<dbReference type="InterPro" id="IPR051395">
    <property type="entry name" value="Cytochrome_c_Peroxidase/MauG"/>
</dbReference>
<dbReference type="InterPro" id="IPR009056">
    <property type="entry name" value="Cyt_c-like_dom"/>
</dbReference>
<evidence type="ECO:0000259" key="5">
    <source>
        <dbReference type="PROSITE" id="PS51007"/>
    </source>
</evidence>
<protein>
    <recommendedName>
        <fullName evidence="5">Cytochrome c domain-containing protein</fullName>
    </recommendedName>
</protein>
<evidence type="ECO:0000313" key="7">
    <source>
        <dbReference type="Proteomes" id="UP000282106"/>
    </source>
</evidence>
<keyword evidence="2 4" id="KW-0479">Metal-binding</keyword>
<dbReference type="InParanoid" id="A0A3N0VEG7"/>
<sequence length="596" mass="64817">MIDSAKGIDETKLLSKTFGGTGRLPLGYAQGRDADGVYNGQLGLNCFSCHAGQIGEGEVAGRDGLRQAFSYGSNSDGSFMGLPNTDTELGVLIVDLIHAQQPFNLHLPPVGYLPLVNTTRGSNAADTEIEAIVAIRDFDTLNFNHAFVDPAHPSYGDQDPPAWWWLHNKSRYLWFGGHSTDSSRGNMYFGSVNSLSGDDVLNNEGIFESVHDWSLTVEAPDYPQGYCSGSDGSPAPGDKEGCINRPLAEQGAILFHEKNLWADGKNADIPQPKGNGACAGCHGAYSPRYANDKRFLPDPKMIGLAGYTVPIEIIGTDPAQATGWAKNIRGFVSTFWWSYPDAQPNYRFPENKDPLTEFLDDYSGYVDGLTNGPALADQLGRNLDGMGLLQPLGDVLTSVLGATLPLIAPIPASETMGRVKGACGFEEKTVGYVTPPLHGVWASAPYFHNGSVPTVWDVLKPSDRPSMWRRQSTTTPDHLVNAFEHRLSGEDGGYDFEALGWKHETLSCGAGPQGIPYYSCQPDTPLPTEIDWVLRTVGGGLLWPSWIVPPPVGDAGMEIRKIFNTNLYSKKNSGHEWTQALTDAERRALLEYMKTL</sequence>
<evidence type="ECO:0000256" key="2">
    <source>
        <dbReference type="ARBA" id="ARBA00022723"/>
    </source>
</evidence>
<keyword evidence="1 4" id="KW-0349">Heme</keyword>
<dbReference type="GO" id="GO:0009055">
    <property type="term" value="F:electron transfer activity"/>
    <property type="evidence" value="ECO:0007669"/>
    <property type="project" value="InterPro"/>
</dbReference>
<evidence type="ECO:0000256" key="3">
    <source>
        <dbReference type="ARBA" id="ARBA00023004"/>
    </source>
</evidence>
<dbReference type="GO" id="GO:0020037">
    <property type="term" value="F:heme binding"/>
    <property type="evidence" value="ECO:0007669"/>
    <property type="project" value="InterPro"/>
</dbReference>
<comment type="caution">
    <text evidence="6">The sequence shown here is derived from an EMBL/GenBank/DDBJ whole genome shotgun (WGS) entry which is preliminary data.</text>
</comment>
<keyword evidence="3 4" id="KW-0408">Iron</keyword>
<dbReference type="GO" id="GO:0046872">
    <property type="term" value="F:metal ion binding"/>
    <property type="evidence" value="ECO:0007669"/>
    <property type="project" value="UniProtKB-KW"/>
</dbReference>
<dbReference type="PANTHER" id="PTHR30600:SF9">
    <property type="entry name" value="BLR7738 PROTEIN"/>
    <property type="match status" value="1"/>
</dbReference>
<dbReference type="InterPro" id="IPR036909">
    <property type="entry name" value="Cyt_c-like_dom_sf"/>
</dbReference>
<evidence type="ECO:0000256" key="1">
    <source>
        <dbReference type="ARBA" id="ARBA00022617"/>
    </source>
</evidence>
<dbReference type="PANTHER" id="PTHR30600">
    <property type="entry name" value="CYTOCHROME C PEROXIDASE-RELATED"/>
    <property type="match status" value="1"/>
</dbReference>
<feature type="domain" description="Cytochrome c" evidence="5">
    <location>
        <begin position="246"/>
        <end position="370"/>
    </location>
</feature>
<proteinExistence type="predicted"/>
<keyword evidence="7" id="KW-1185">Reference proteome</keyword>
<organism evidence="6 7">
    <name type="scientific">Stagnimonas aquatica</name>
    <dbReference type="NCBI Taxonomy" id="2689987"/>
    <lineage>
        <taxon>Bacteria</taxon>
        <taxon>Pseudomonadati</taxon>
        <taxon>Pseudomonadota</taxon>
        <taxon>Gammaproteobacteria</taxon>
        <taxon>Nevskiales</taxon>
        <taxon>Nevskiaceae</taxon>
        <taxon>Stagnimonas</taxon>
    </lineage>
</organism>
<dbReference type="PROSITE" id="PS51007">
    <property type="entry name" value="CYTC"/>
    <property type="match status" value="1"/>
</dbReference>
<dbReference type="Proteomes" id="UP000282106">
    <property type="component" value="Unassembled WGS sequence"/>
</dbReference>
<dbReference type="Pfam" id="PF21419">
    <property type="entry name" value="RoxA-like_Cyt-c"/>
    <property type="match status" value="1"/>
</dbReference>
<evidence type="ECO:0000256" key="4">
    <source>
        <dbReference type="PROSITE-ProRule" id="PRU00433"/>
    </source>
</evidence>
<dbReference type="EMBL" id="RJVO01000003">
    <property type="protein sequence ID" value="ROH91082.1"/>
    <property type="molecule type" value="Genomic_DNA"/>
</dbReference>
<dbReference type="GO" id="GO:0004130">
    <property type="term" value="F:cytochrome-c peroxidase activity"/>
    <property type="evidence" value="ECO:0007669"/>
    <property type="project" value="TreeGrafter"/>
</dbReference>
<dbReference type="Gene3D" id="1.10.760.10">
    <property type="entry name" value="Cytochrome c-like domain"/>
    <property type="match status" value="1"/>
</dbReference>